<comment type="similarity">
    <text evidence="1 10">Belongs to the thiolase-like superfamily. FabH family.</text>
</comment>
<evidence type="ECO:0000256" key="2">
    <source>
        <dbReference type="ARBA" id="ARBA00022490"/>
    </source>
</evidence>
<dbReference type="UniPathway" id="UPA00094"/>
<comment type="caution">
    <text evidence="13">The sequence shown here is derived from an EMBL/GenBank/DDBJ whole genome shotgun (WGS) entry which is preliminary data.</text>
</comment>
<keyword evidence="14" id="KW-1185">Reference proteome</keyword>
<evidence type="ECO:0000256" key="10">
    <source>
        <dbReference type="HAMAP-Rule" id="MF_01815"/>
    </source>
</evidence>
<dbReference type="EC" id="2.3.1.180" evidence="10"/>
<keyword evidence="4 10" id="KW-0808">Transferase</keyword>
<dbReference type="NCBIfam" id="TIGR00747">
    <property type="entry name" value="fabH"/>
    <property type="match status" value="1"/>
</dbReference>
<evidence type="ECO:0000313" key="13">
    <source>
        <dbReference type="EMBL" id="KAA0015596.1"/>
    </source>
</evidence>
<dbReference type="GO" id="GO:0033818">
    <property type="term" value="F:beta-ketoacyl-acyl-carrier-protein synthase III activity"/>
    <property type="evidence" value="ECO:0007669"/>
    <property type="project" value="UniProtKB-UniRule"/>
</dbReference>
<dbReference type="RefSeq" id="WP_149437556.1">
    <property type="nucleotide sequence ID" value="NZ_VTPX01000019.1"/>
</dbReference>
<dbReference type="Pfam" id="PF08545">
    <property type="entry name" value="ACP_syn_III"/>
    <property type="match status" value="1"/>
</dbReference>
<dbReference type="NCBIfam" id="NF006829">
    <property type="entry name" value="PRK09352.1"/>
    <property type="match status" value="1"/>
</dbReference>
<dbReference type="PANTHER" id="PTHR34069:SF2">
    <property type="entry name" value="BETA-KETOACYL-[ACYL-CARRIER-PROTEIN] SYNTHASE III"/>
    <property type="match status" value="1"/>
</dbReference>
<dbReference type="GO" id="GO:0005737">
    <property type="term" value="C:cytoplasm"/>
    <property type="evidence" value="ECO:0007669"/>
    <property type="project" value="UniProtKB-SubCell"/>
</dbReference>
<dbReference type="GO" id="GO:0006633">
    <property type="term" value="P:fatty acid biosynthetic process"/>
    <property type="evidence" value="ECO:0007669"/>
    <property type="project" value="UniProtKB-UniRule"/>
</dbReference>
<evidence type="ECO:0000256" key="1">
    <source>
        <dbReference type="ARBA" id="ARBA00008642"/>
    </source>
</evidence>
<reference evidence="13 14" key="1">
    <citation type="submission" date="2019-08" db="EMBL/GenBank/DDBJ databases">
        <title>Bioinformatics analysis of the strain L3 and L5.</title>
        <authorList>
            <person name="Li X."/>
        </authorList>
    </citation>
    <scope>NUCLEOTIDE SEQUENCE [LARGE SCALE GENOMIC DNA]</scope>
    <source>
        <strain evidence="13 14">L3</strain>
    </source>
</reference>
<comment type="domain">
    <text evidence="10">The last Arg residue of the ACP-binding site is essential for the weak association between ACP/AcpP and FabH.</text>
</comment>
<feature type="active site" evidence="10">
    <location>
        <position position="113"/>
    </location>
</feature>
<comment type="subunit">
    <text evidence="10">Homodimer.</text>
</comment>
<evidence type="ECO:0000259" key="12">
    <source>
        <dbReference type="Pfam" id="PF08545"/>
    </source>
</evidence>
<dbReference type="EMBL" id="VTPX01000019">
    <property type="protein sequence ID" value="KAA0015596.1"/>
    <property type="molecule type" value="Genomic_DNA"/>
</dbReference>
<dbReference type="AlphaFoldDB" id="A0A640WAG2"/>
<feature type="active site" evidence="10">
    <location>
        <position position="251"/>
    </location>
</feature>
<evidence type="ECO:0000313" key="14">
    <source>
        <dbReference type="Proteomes" id="UP000466024"/>
    </source>
</evidence>
<evidence type="ECO:0000256" key="5">
    <source>
        <dbReference type="ARBA" id="ARBA00022832"/>
    </source>
</evidence>
<keyword evidence="8 10" id="KW-0511">Multifunctional enzyme</keyword>
<comment type="function">
    <text evidence="10">Catalyzes the condensation reaction of fatty acid synthesis by the addition to an acyl acceptor of two carbons from malonyl-ACP. Catalyzes the first condensation reaction which initiates fatty acid synthesis and may therefore play a role in governing the total rate of fatty acid production. Possesses both acetoacetyl-ACP synthase and acetyl transacylase activities. Its substrate specificity determines the biosynthesis of branched-chain and/or straight-chain of fatty acids.</text>
</comment>
<keyword evidence="6 10" id="KW-0443">Lipid metabolism</keyword>
<evidence type="ECO:0000259" key="11">
    <source>
        <dbReference type="Pfam" id="PF08541"/>
    </source>
</evidence>
<comment type="catalytic activity">
    <reaction evidence="10">
        <text>malonyl-[ACP] + acetyl-CoA + H(+) = 3-oxobutanoyl-[ACP] + CO2 + CoA</text>
        <dbReference type="Rhea" id="RHEA:12080"/>
        <dbReference type="Rhea" id="RHEA-COMP:9623"/>
        <dbReference type="Rhea" id="RHEA-COMP:9625"/>
        <dbReference type="ChEBI" id="CHEBI:15378"/>
        <dbReference type="ChEBI" id="CHEBI:16526"/>
        <dbReference type="ChEBI" id="CHEBI:57287"/>
        <dbReference type="ChEBI" id="CHEBI:57288"/>
        <dbReference type="ChEBI" id="CHEBI:78449"/>
        <dbReference type="ChEBI" id="CHEBI:78450"/>
        <dbReference type="EC" id="2.3.1.180"/>
    </reaction>
</comment>
<protein>
    <recommendedName>
        <fullName evidence="10">Beta-ketoacyl-[acyl-carrier-protein] synthase III</fullName>
        <shortName evidence="10">Beta-ketoacyl-ACP synthase III</shortName>
        <shortName evidence="10">KAS III</shortName>
        <ecNumber evidence="10">2.3.1.180</ecNumber>
    </recommendedName>
    <alternativeName>
        <fullName evidence="10">3-oxoacyl-[acyl-carrier-protein] synthase 3</fullName>
    </alternativeName>
    <alternativeName>
        <fullName evidence="10">3-oxoacyl-[acyl-carrier-protein] synthase III</fullName>
    </alternativeName>
</protein>
<keyword evidence="7 10" id="KW-0275">Fatty acid biosynthesis</keyword>
<dbReference type="Proteomes" id="UP000466024">
    <property type="component" value="Unassembled WGS sequence"/>
</dbReference>
<keyword evidence="2 10" id="KW-0963">Cytoplasm</keyword>
<name>A0A640WAG2_9GAMM</name>
<feature type="active site" evidence="10">
    <location>
        <position position="281"/>
    </location>
</feature>
<dbReference type="Pfam" id="PF08541">
    <property type="entry name" value="ACP_syn_III_C"/>
    <property type="match status" value="1"/>
</dbReference>
<dbReference type="SUPFAM" id="SSF53901">
    <property type="entry name" value="Thiolase-like"/>
    <property type="match status" value="1"/>
</dbReference>
<organism evidence="13 14">
    <name type="scientific">Salinicola corii</name>
    <dbReference type="NCBI Taxonomy" id="2606937"/>
    <lineage>
        <taxon>Bacteria</taxon>
        <taxon>Pseudomonadati</taxon>
        <taxon>Pseudomonadota</taxon>
        <taxon>Gammaproteobacteria</taxon>
        <taxon>Oceanospirillales</taxon>
        <taxon>Halomonadaceae</taxon>
        <taxon>Salinicola</taxon>
    </lineage>
</organism>
<dbReference type="Gene3D" id="3.40.47.10">
    <property type="match status" value="1"/>
</dbReference>
<keyword evidence="3 10" id="KW-0444">Lipid biosynthesis</keyword>
<dbReference type="InterPro" id="IPR004655">
    <property type="entry name" value="FabH"/>
</dbReference>
<keyword evidence="5 10" id="KW-0276">Fatty acid metabolism</keyword>
<evidence type="ECO:0000256" key="7">
    <source>
        <dbReference type="ARBA" id="ARBA00023160"/>
    </source>
</evidence>
<evidence type="ECO:0000256" key="6">
    <source>
        <dbReference type="ARBA" id="ARBA00023098"/>
    </source>
</evidence>
<proteinExistence type="inferred from homology"/>
<sequence>MGVKIIGLGASVPLKLVTNEELSRVLDTSDEWITTRTGIKRRHHSSSSETTSYLSYKAGVAALRSVTHSDDSDVDTLIVATSTPDRRCPATAPKVAAMLRLGKIRALDINAVCTGFIYALELADALIRSGKSKKLMLIGADVFTTILNKQDRTTYPLFGDAAGAMILTNSDDDNILSTYTGSDGEYENLITIPDGGTESALRPDGVNADVFFRMEGKEVFLKAIAHMKESVSEALNLSGLSKENVDYIVPHQANKRIIDTISQLFELNKDQALMSLEEYGNTSAASIPITLVRHVKVGTIKPGNKIVVTAFGGGITWGAAVLRWPDEKINANVI</sequence>
<dbReference type="GO" id="GO:0004315">
    <property type="term" value="F:3-oxoacyl-[acyl-carrier-protein] synthase activity"/>
    <property type="evidence" value="ECO:0007669"/>
    <property type="project" value="InterPro"/>
</dbReference>
<feature type="domain" description="Beta-ketoacyl-[acyl-carrier-protein] synthase III C-terminal" evidence="11">
    <location>
        <begin position="237"/>
        <end position="324"/>
    </location>
</feature>
<evidence type="ECO:0000256" key="9">
    <source>
        <dbReference type="ARBA" id="ARBA00023315"/>
    </source>
</evidence>
<keyword evidence="9 10" id="KW-0012">Acyltransferase</keyword>
<dbReference type="HAMAP" id="MF_01815">
    <property type="entry name" value="FabH"/>
    <property type="match status" value="1"/>
</dbReference>
<dbReference type="CDD" id="cd00830">
    <property type="entry name" value="KAS_III"/>
    <property type="match status" value="1"/>
</dbReference>
<feature type="domain" description="Beta-ketoacyl-[acyl-carrier-protein] synthase III N-terminal" evidence="12">
    <location>
        <begin position="107"/>
        <end position="184"/>
    </location>
</feature>
<dbReference type="InterPro" id="IPR013747">
    <property type="entry name" value="ACP_syn_III_C"/>
</dbReference>
<feature type="region of interest" description="ACP-binding" evidence="10">
    <location>
        <begin position="252"/>
        <end position="256"/>
    </location>
</feature>
<evidence type="ECO:0000256" key="4">
    <source>
        <dbReference type="ARBA" id="ARBA00022679"/>
    </source>
</evidence>
<comment type="pathway">
    <text evidence="10">Lipid metabolism; fatty acid biosynthesis.</text>
</comment>
<comment type="subcellular location">
    <subcellularLocation>
        <location evidence="10">Cytoplasm</location>
    </subcellularLocation>
</comment>
<evidence type="ECO:0000256" key="3">
    <source>
        <dbReference type="ARBA" id="ARBA00022516"/>
    </source>
</evidence>
<accession>A0A640WAG2</accession>
<gene>
    <name evidence="10" type="primary">fabH</name>
    <name evidence="13" type="ORF">F0A16_19945</name>
</gene>
<dbReference type="InterPro" id="IPR013751">
    <property type="entry name" value="ACP_syn_III_N"/>
</dbReference>
<dbReference type="PANTHER" id="PTHR34069">
    <property type="entry name" value="3-OXOACYL-[ACYL-CARRIER-PROTEIN] SYNTHASE 3"/>
    <property type="match status" value="1"/>
</dbReference>
<dbReference type="GO" id="GO:0044550">
    <property type="term" value="P:secondary metabolite biosynthetic process"/>
    <property type="evidence" value="ECO:0007669"/>
    <property type="project" value="TreeGrafter"/>
</dbReference>
<dbReference type="InterPro" id="IPR016039">
    <property type="entry name" value="Thiolase-like"/>
</dbReference>
<evidence type="ECO:0000256" key="8">
    <source>
        <dbReference type="ARBA" id="ARBA00023268"/>
    </source>
</evidence>